<evidence type="ECO:0000256" key="3">
    <source>
        <dbReference type="RuleBase" id="RU000590"/>
    </source>
</evidence>
<dbReference type="Gene3D" id="3.90.230.10">
    <property type="entry name" value="Creatinase/methionine aminopeptidase superfamily"/>
    <property type="match status" value="1"/>
</dbReference>
<dbReference type="InterPro" id="IPR000587">
    <property type="entry name" value="Creatinase_N"/>
</dbReference>
<evidence type="ECO:0000259" key="5">
    <source>
        <dbReference type="Pfam" id="PF01321"/>
    </source>
</evidence>
<dbReference type="InterPro" id="IPR000994">
    <property type="entry name" value="Pept_M24"/>
</dbReference>
<name>A0ABD7X9J6_PEDPE</name>
<dbReference type="EMBL" id="CP118739">
    <property type="protein sequence ID" value="WEA58068.1"/>
    <property type="molecule type" value="Genomic_DNA"/>
</dbReference>
<dbReference type="RefSeq" id="WP_115154483.1">
    <property type="nucleotide sequence ID" value="NZ_CAKMAM010000002.1"/>
</dbReference>
<evidence type="ECO:0000259" key="4">
    <source>
        <dbReference type="Pfam" id="PF00557"/>
    </source>
</evidence>
<evidence type="ECO:0000313" key="7">
    <source>
        <dbReference type="Proteomes" id="UP001214131"/>
    </source>
</evidence>
<keyword evidence="2" id="KW-0378">Hydrolase</keyword>
<sequence>MNEDRIKKLRNLLRENYIDGYLISDKAGMNYISGFTGTYGKILITKNRKIIFADGRYFEQLRKQAPDFEIVDNHMRMTEYVQKTIKKLNLDVVGFEPNELTAGEYLKLVGSEIKLKPIEHLIENLRMIKDCSEISKIKKAGNIADQAFNHILSFIKSGMTELEVAREIDRYGLKHGADSTAFETIVSSGTRSSLPHGHATNKIIEKNGMIILDFGFMVDGYYSDITRTIAIGNVDEKLKKAYYTVLNAQQRAIKHCKLGTKLSDLDAIAREYITNEGFGPNFLHGTGHGIGLTVHEYPLLNSDSLESVKEGETFTVEPGIYLENLGGIRIEDDVLIDKLGTAHLLTHASKEWIEL</sequence>
<protein>
    <submittedName>
        <fullName evidence="6">Xaa-Pro peptidase family protein</fullName>
    </submittedName>
</protein>
<comment type="similarity">
    <text evidence="3">Belongs to the peptidase M24B family.</text>
</comment>
<dbReference type="Pfam" id="PF00557">
    <property type="entry name" value="Peptidase_M24"/>
    <property type="match status" value="1"/>
</dbReference>
<feature type="domain" description="Peptidase M24" evidence="4">
    <location>
        <begin position="136"/>
        <end position="337"/>
    </location>
</feature>
<proteinExistence type="inferred from homology"/>
<evidence type="ECO:0000256" key="2">
    <source>
        <dbReference type="ARBA" id="ARBA00022801"/>
    </source>
</evidence>
<dbReference type="PANTHER" id="PTHR46112:SF3">
    <property type="entry name" value="AMINOPEPTIDASE YPDF"/>
    <property type="match status" value="1"/>
</dbReference>
<gene>
    <name evidence="6" type="ORF">PWB86_04185</name>
</gene>
<dbReference type="Gene3D" id="3.40.350.10">
    <property type="entry name" value="Creatinase/prolidase N-terminal domain"/>
    <property type="match status" value="1"/>
</dbReference>
<dbReference type="PROSITE" id="PS00491">
    <property type="entry name" value="PROLINE_PEPTIDASE"/>
    <property type="match status" value="1"/>
</dbReference>
<dbReference type="InterPro" id="IPR050659">
    <property type="entry name" value="Peptidase_M24B"/>
</dbReference>
<dbReference type="SUPFAM" id="SSF53092">
    <property type="entry name" value="Creatinase/prolidase N-terminal domain"/>
    <property type="match status" value="1"/>
</dbReference>
<dbReference type="Proteomes" id="UP001214131">
    <property type="component" value="Chromosome"/>
</dbReference>
<dbReference type="SUPFAM" id="SSF55920">
    <property type="entry name" value="Creatinase/aminopeptidase"/>
    <property type="match status" value="1"/>
</dbReference>
<dbReference type="GO" id="GO:0016787">
    <property type="term" value="F:hydrolase activity"/>
    <property type="evidence" value="ECO:0007669"/>
    <property type="project" value="UniProtKB-KW"/>
</dbReference>
<organism evidence="6 7">
    <name type="scientific">Pediococcus pentosaceus</name>
    <dbReference type="NCBI Taxonomy" id="1255"/>
    <lineage>
        <taxon>Bacteria</taxon>
        <taxon>Bacillati</taxon>
        <taxon>Bacillota</taxon>
        <taxon>Bacilli</taxon>
        <taxon>Lactobacillales</taxon>
        <taxon>Lactobacillaceae</taxon>
        <taxon>Pediococcus</taxon>
    </lineage>
</organism>
<dbReference type="InterPro" id="IPR036005">
    <property type="entry name" value="Creatinase/aminopeptidase-like"/>
</dbReference>
<evidence type="ECO:0000256" key="1">
    <source>
        <dbReference type="ARBA" id="ARBA00022723"/>
    </source>
</evidence>
<accession>A0ABD7X9J6</accession>
<dbReference type="InterPro" id="IPR029149">
    <property type="entry name" value="Creatin/AminoP/Spt16_N"/>
</dbReference>
<dbReference type="AlphaFoldDB" id="A0ABD7X9J6"/>
<dbReference type="InterPro" id="IPR001131">
    <property type="entry name" value="Peptidase_M24B_aminopep-P_CS"/>
</dbReference>
<evidence type="ECO:0000313" key="6">
    <source>
        <dbReference type="EMBL" id="WEA58068.1"/>
    </source>
</evidence>
<dbReference type="GO" id="GO:0046872">
    <property type="term" value="F:metal ion binding"/>
    <property type="evidence" value="ECO:0007669"/>
    <property type="project" value="UniProtKB-KW"/>
</dbReference>
<dbReference type="CDD" id="cd01092">
    <property type="entry name" value="APP-like"/>
    <property type="match status" value="1"/>
</dbReference>
<dbReference type="PANTHER" id="PTHR46112">
    <property type="entry name" value="AMINOPEPTIDASE"/>
    <property type="match status" value="1"/>
</dbReference>
<reference evidence="6 7" key="1">
    <citation type="submission" date="2023-02" db="EMBL/GenBank/DDBJ databases">
        <title>Comparative genomics and fermentation flavor characterization of five lactic acid bacteria reveal flavor biosynthesis metabolic pathways in fermented muskmelon puree.</title>
        <authorList>
            <person name="Yuan L."/>
            <person name="Li M."/>
            <person name="Xu X."/>
            <person name="Lao F."/>
            <person name="Wu J."/>
        </authorList>
    </citation>
    <scope>NUCLEOTIDE SEQUENCE [LARGE SCALE GENOMIC DNA]</scope>
    <source>
        <strain evidence="6 7">Ca-4</strain>
    </source>
</reference>
<feature type="domain" description="Creatinase N-terminal" evidence="5">
    <location>
        <begin position="5"/>
        <end position="128"/>
    </location>
</feature>
<keyword evidence="1 3" id="KW-0479">Metal-binding</keyword>
<dbReference type="Pfam" id="PF01321">
    <property type="entry name" value="Creatinase_N"/>
    <property type="match status" value="1"/>
</dbReference>